<feature type="region of interest" description="Disordered" evidence="1">
    <location>
        <begin position="215"/>
        <end position="246"/>
    </location>
</feature>
<evidence type="ECO:0000313" key="3">
    <source>
        <dbReference type="Proteomes" id="UP000054937"/>
    </source>
</evidence>
<name>A0A0V0R1S2_PSEPJ</name>
<protein>
    <submittedName>
        <fullName evidence="2">Uncharacterized protein</fullName>
    </submittedName>
</protein>
<keyword evidence="3" id="KW-1185">Reference proteome</keyword>
<feature type="compositionally biased region" description="Basic and acidic residues" evidence="1">
    <location>
        <begin position="400"/>
        <end position="415"/>
    </location>
</feature>
<feature type="region of interest" description="Disordered" evidence="1">
    <location>
        <begin position="330"/>
        <end position="357"/>
    </location>
</feature>
<comment type="caution">
    <text evidence="2">The sequence shown here is derived from an EMBL/GenBank/DDBJ whole genome shotgun (WGS) entry which is preliminary data.</text>
</comment>
<dbReference type="PANTHER" id="PTHR12277:SF197">
    <property type="entry name" value="CHROMOSOME UNDETERMINED SCAFFOLD_38, WHOLE GENOME SHOTGUN SEQUENCE"/>
    <property type="match status" value="1"/>
</dbReference>
<feature type="compositionally biased region" description="Low complexity" evidence="1">
    <location>
        <begin position="330"/>
        <end position="340"/>
    </location>
</feature>
<proteinExistence type="predicted"/>
<dbReference type="OrthoDB" id="10249433at2759"/>
<evidence type="ECO:0000313" key="2">
    <source>
        <dbReference type="EMBL" id="KRX08467.1"/>
    </source>
</evidence>
<reference evidence="2 3" key="1">
    <citation type="journal article" date="2015" name="Sci. Rep.">
        <title>Genome of the facultative scuticociliatosis pathogen Pseudocohnilembus persalinus provides insight into its virulence through horizontal gene transfer.</title>
        <authorList>
            <person name="Xiong J."/>
            <person name="Wang G."/>
            <person name="Cheng J."/>
            <person name="Tian M."/>
            <person name="Pan X."/>
            <person name="Warren A."/>
            <person name="Jiang C."/>
            <person name="Yuan D."/>
            <person name="Miao W."/>
        </authorList>
    </citation>
    <scope>NUCLEOTIDE SEQUENCE [LARGE SCALE GENOMIC DNA]</scope>
    <source>
        <strain evidence="2">36N120E</strain>
    </source>
</reference>
<dbReference type="AlphaFoldDB" id="A0A0V0R1S2"/>
<dbReference type="InterPro" id="IPR029058">
    <property type="entry name" value="AB_hydrolase_fold"/>
</dbReference>
<dbReference type="Proteomes" id="UP000054937">
    <property type="component" value="Unassembled WGS sequence"/>
</dbReference>
<dbReference type="PANTHER" id="PTHR12277">
    <property type="entry name" value="ALPHA/BETA HYDROLASE DOMAIN-CONTAINING PROTEIN"/>
    <property type="match status" value="1"/>
</dbReference>
<feature type="region of interest" description="Disordered" evidence="1">
    <location>
        <begin position="386"/>
        <end position="415"/>
    </location>
</feature>
<dbReference type="SUPFAM" id="SSF53474">
    <property type="entry name" value="alpha/beta-Hydrolases"/>
    <property type="match status" value="1"/>
</dbReference>
<organism evidence="2 3">
    <name type="scientific">Pseudocohnilembus persalinus</name>
    <name type="common">Ciliate</name>
    <dbReference type="NCBI Taxonomy" id="266149"/>
    <lineage>
        <taxon>Eukaryota</taxon>
        <taxon>Sar</taxon>
        <taxon>Alveolata</taxon>
        <taxon>Ciliophora</taxon>
        <taxon>Intramacronucleata</taxon>
        <taxon>Oligohymenophorea</taxon>
        <taxon>Scuticociliatia</taxon>
        <taxon>Philasterida</taxon>
        <taxon>Pseudocohnilembidae</taxon>
        <taxon>Pseudocohnilembus</taxon>
    </lineage>
</organism>
<dbReference type="InParanoid" id="A0A0V0R1S2"/>
<gene>
    <name evidence="2" type="ORF">PPERSA_12948</name>
</gene>
<dbReference type="FunCoup" id="A0A0V0R1S2">
    <property type="interactions" value="14"/>
</dbReference>
<feature type="compositionally biased region" description="Polar residues" evidence="1">
    <location>
        <begin position="390"/>
        <end position="399"/>
    </location>
</feature>
<accession>A0A0V0R1S2</accession>
<dbReference type="Gene3D" id="3.40.50.1820">
    <property type="entry name" value="alpha/beta hydrolase"/>
    <property type="match status" value="1"/>
</dbReference>
<evidence type="ECO:0000256" key="1">
    <source>
        <dbReference type="SAM" id="MobiDB-lite"/>
    </source>
</evidence>
<feature type="region of interest" description="Disordered" evidence="1">
    <location>
        <begin position="511"/>
        <end position="557"/>
    </location>
</feature>
<feature type="compositionally biased region" description="Polar residues" evidence="1">
    <location>
        <begin position="346"/>
        <end position="357"/>
    </location>
</feature>
<dbReference type="EMBL" id="LDAU01000063">
    <property type="protein sequence ID" value="KRX08467.1"/>
    <property type="molecule type" value="Genomic_DNA"/>
</dbReference>
<feature type="compositionally biased region" description="Polar residues" evidence="1">
    <location>
        <begin position="511"/>
        <end position="543"/>
    </location>
</feature>
<sequence length="1091" mass="126892">MKIISAQYCVDSSQQMKEKIQKIQQNQKEMSKNTFKFEQIQSNLDQLYILNKQENPRNPQIKLTNDEIKKFQNEYNQQFIQSNQSSINSSKKESLNNSFNNIDQKEKNIQKSNSIISLNTSFLSINNNNVQQDENKNSENQFSSVFSNFSSYSNYQDSSSFIKDIDINQKSNYVQVKGSLEKQEKIQTKAVKSKDVTQSQKNLQKSQFTQLFFNTNDENSSSTTNTSHLQNNQNNQNGNGAFNNGNYQQFSAQSRILQSQSQQFTQNKSYFMSKNDINCTQNQQQKQLNQSQFQDMEFNTPEKIAQRNVSQSQNFKNFQNINNIIGNNFNVNNKNKSNNNTYRGLPQTQSQPNSIGKNQIFSSLDSARFLKVLGNKLQFQAVPQVDVKDQQNQSSTSFLEKSENFQDDLQSQKEHQQGYKLKNYFQKNQQQKQKQMKNNLKELNFFKNNESSNPIIDAKQNYESKRQMNQSNSNINKALSINTRYANLQQNNRNSTFQQINQKNFLHKTSNLQQQNPLINKNKITQKENTSNILIPTMSQSRQNKTKTQKQHQSQNILKKQPLNFHLNSKNNYNQQQQKNGKSSNLSFNKEGFERINKLHYNDGCMMNSRNSQRQISNRNKNINNWSQHSIQEKSINPVDFDEFQLQNNKISLVASPVSVSKYKTISFRKNCFQSQELNLKDIQLQQNMSKFNSNNNRNSLNGVQQMDFSGFSQPPSDEKLPYDIYQKEENQDIGKQVKTEQIQAYNLMNTARMSYNFKKPSLMDSINKITSNYISPRNKYFKTNNQTKIPNKKNAKTMENELQLSKYSKENLQENLEEEGESFNVDEYDFNYKTQKKQNFIIEKYIPCMLIKADTPSPYFLIYFHGNGEDINQSIDLLDHIRINLNVNILAMEYPGYGVYKGSPNDKIIQEDAEIVYQYLRNDFNLSPKQIILLGRSIGSGVATYLASKQQIGALILVSAFTSIRGVTENLVGTFASYLVKERFVNKENIKNVEAPVLLIHGKKDKLVPYQHSEILKENCKNKNSQILLPDQMTHTEFDFTDDLVIPIYNFLYENGIDLDLEDYLNNITSPRFPETMYYNPQLQLQTVQL</sequence>